<dbReference type="EMBL" id="LQYV01000107">
    <property type="protein sequence ID" value="KYD24083.1"/>
    <property type="molecule type" value="Genomic_DNA"/>
</dbReference>
<sequence length="98" mass="11707">MVDNLKKPEMLKYFMSGYFNQSVSWSDLEGLATDFKEREPKSMVKQLISELKMLQDVLQKGDKETWREIEKYVHEYSMRYLDFEDGPEFINTVLKAIQ</sequence>
<dbReference type="Proteomes" id="UP000075424">
    <property type="component" value="Unassembled WGS sequence"/>
</dbReference>
<dbReference type="PATRIC" id="fig|1422.18.peg.719"/>
<dbReference type="AlphaFoldDB" id="A0A150MI04"/>
<name>A0A150MI04_GEOSE</name>
<evidence type="ECO:0000259" key="1">
    <source>
        <dbReference type="Pfam" id="PF18593"/>
    </source>
</evidence>
<comment type="caution">
    <text evidence="2">The sequence shown here is derived from an EMBL/GenBank/DDBJ whole genome shotgun (WGS) entry which is preliminary data.</text>
</comment>
<reference evidence="2 3" key="1">
    <citation type="submission" date="2016-01" db="EMBL/GenBank/DDBJ databases">
        <title>Draft Genome Sequences of Seven Thermophilic Sporeformers Isolated from Foods.</title>
        <authorList>
            <person name="Berendsen E.M."/>
            <person name="Wells-Bennik M.H."/>
            <person name="Krawcyk A.O."/>
            <person name="De Jong A."/>
            <person name="Holsappel S."/>
            <person name="Eijlander R.T."/>
            <person name="Kuipers O.P."/>
        </authorList>
    </citation>
    <scope>NUCLEOTIDE SEQUENCE [LARGE SCALE GENOMIC DNA]</scope>
    <source>
        <strain evidence="2 3">B4109</strain>
    </source>
</reference>
<feature type="domain" description="CdiI immunity protein" evidence="1">
    <location>
        <begin position="9"/>
        <end position="65"/>
    </location>
</feature>
<evidence type="ECO:0000313" key="3">
    <source>
        <dbReference type="Proteomes" id="UP000075424"/>
    </source>
</evidence>
<dbReference type="Pfam" id="PF18593">
    <property type="entry name" value="CdiI_2"/>
    <property type="match status" value="1"/>
</dbReference>
<protein>
    <recommendedName>
        <fullName evidence="1">CdiI immunity protein domain-containing protein</fullName>
    </recommendedName>
</protein>
<dbReference type="InterPro" id="IPR041129">
    <property type="entry name" value="CdiI_2"/>
</dbReference>
<organism evidence="2 3">
    <name type="scientific">Geobacillus stearothermophilus</name>
    <name type="common">Bacillus stearothermophilus</name>
    <dbReference type="NCBI Taxonomy" id="1422"/>
    <lineage>
        <taxon>Bacteria</taxon>
        <taxon>Bacillati</taxon>
        <taxon>Bacillota</taxon>
        <taxon>Bacilli</taxon>
        <taxon>Bacillales</taxon>
        <taxon>Anoxybacillaceae</taxon>
        <taxon>Geobacillus</taxon>
    </lineage>
</organism>
<accession>A0A150MI04</accession>
<gene>
    <name evidence="2" type="ORF">B4109_3195</name>
</gene>
<evidence type="ECO:0000313" key="2">
    <source>
        <dbReference type="EMBL" id="KYD24083.1"/>
    </source>
</evidence>
<proteinExistence type="predicted"/>